<keyword evidence="5" id="KW-0732">Signal</keyword>
<comment type="subcellular location">
    <subcellularLocation>
        <location evidence="1">Cell envelope</location>
    </subcellularLocation>
</comment>
<reference evidence="7" key="1">
    <citation type="submission" date="2021-01" db="EMBL/GenBank/DDBJ databases">
        <title>Fulvivirga kasyanovii gen. nov., sp nov., a novel member of the phylum Bacteroidetes isolated from seawater in a mussel farm.</title>
        <authorList>
            <person name="Zhao L.-H."/>
            <person name="Wang Z.-J."/>
        </authorList>
    </citation>
    <scope>NUCLEOTIDE SEQUENCE</scope>
    <source>
        <strain evidence="7">2943</strain>
    </source>
</reference>
<evidence type="ECO:0000256" key="4">
    <source>
        <dbReference type="ARBA" id="ARBA00023284"/>
    </source>
</evidence>
<keyword evidence="3" id="KW-1015">Disulfide bond</keyword>
<gene>
    <name evidence="7" type="ORF">JL102_18445</name>
</gene>
<feature type="domain" description="Thioredoxin" evidence="6">
    <location>
        <begin position="225"/>
        <end position="358"/>
    </location>
</feature>
<dbReference type="EMBL" id="JAESIY010000011">
    <property type="protein sequence ID" value="MBL3658138.1"/>
    <property type="molecule type" value="Genomic_DNA"/>
</dbReference>
<keyword evidence="2" id="KW-0201">Cytochrome c-type biogenesis</keyword>
<dbReference type="PANTHER" id="PTHR42852:SF6">
    <property type="entry name" value="THIOL:DISULFIDE INTERCHANGE PROTEIN DSBE"/>
    <property type="match status" value="1"/>
</dbReference>
<organism evidence="7 8">
    <name type="scientific">Fulvivirga sediminis</name>
    <dbReference type="NCBI Taxonomy" id="2803949"/>
    <lineage>
        <taxon>Bacteria</taxon>
        <taxon>Pseudomonadati</taxon>
        <taxon>Bacteroidota</taxon>
        <taxon>Cytophagia</taxon>
        <taxon>Cytophagales</taxon>
        <taxon>Fulvivirgaceae</taxon>
        <taxon>Fulvivirga</taxon>
    </lineage>
</organism>
<dbReference type="PANTHER" id="PTHR42852">
    <property type="entry name" value="THIOL:DISULFIDE INTERCHANGE PROTEIN DSBE"/>
    <property type="match status" value="1"/>
</dbReference>
<dbReference type="RefSeq" id="WP_202245932.1">
    <property type="nucleotide sequence ID" value="NZ_JAESIY010000011.1"/>
</dbReference>
<dbReference type="CDD" id="cd02966">
    <property type="entry name" value="TlpA_like_family"/>
    <property type="match status" value="1"/>
</dbReference>
<dbReference type="Proteomes" id="UP000659388">
    <property type="component" value="Unassembled WGS sequence"/>
</dbReference>
<dbReference type="Pfam" id="PF00578">
    <property type="entry name" value="AhpC-TSA"/>
    <property type="match status" value="1"/>
</dbReference>
<keyword evidence="8" id="KW-1185">Reference proteome</keyword>
<proteinExistence type="predicted"/>
<accession>A0A937FCQ6</accession>
<dbReference type="GO" id="GO:0017004">
    <property type="term" value="P:cytochrome complex assembly"/>
    <property type="evidence" value="ECO:0007669"/>
    <property type="project" value="UniProtKB-KW"/>
</dbReference>
<dbReference type="InterPro" id="IPR013766">
    <property type="entry name" value="Thioredoxin_domain"/>
</dbReference>
<dbReference type="InterPro" id="IPR050553">
    <property type="entry name" value="Thioredoxin_ResA/DsbE_sf"/>
</dbReference>
<evidence type="ECO:0000313" key="7">
    <source>
        <dbReference type="EMBL" id="MBL3658138.1"/>
    </source>
</evidence>
<evidence type="ECO:0000256" key="1">
    <source>
        <dbReference type="ARBA" id="ARBA00004196"/>
    </source>
</evidence>
<evidence type="ECO:0000256" key="2">
    <source>
        <dbReference type="ARBA" id="ARBA00022748"/>
    </source>
</evidence>
<dbReference type="AlphaFoldDB" id="A0A937FCQ6"/>
<feature type="signal peptide" evidence="5">
    <location>
        <begin position="1"/>
        <end position="19"/>
    </location>
</feature>
<feature type="chain" id="PRO_5037229940" evidence="5">
    <location>
        <begin position="20"/>
        <end position="362"/>
    </location>
</feature>
<protein>
    <submittedName>
        <fullName evidence="7">TlpA family protein disulfide reductase</fullName>
    </submittedName>
</protein>
<dbReference type="Gene3D" id="3.40.30.10">
    <property type="entry name" value="Glutaredoxin"/>
    <property type="match status" value="1"/>
</dbReference>
<name>A0A937FCQ6_9BACT</name>
<evidence type="ECO:0000259" key="6">
    <source>
        <dbReference type="PROSITE" id="PS51352"/>
    </source>
</evidence>
<dbReference type="PROSITE" id="PS51352">
    <property type="entry name" value="THIOREDOXIN_2"/>
    <property type="match status" value="1"/>
</dbReference>
<comment type="caution">
    <text evidence="7">The sequence shown here is derived from an EMBL/GenBank/DDBJ whole genome shotgun (WGS) entry which is preliminary data.</text>
</comment>
<sequence length="362" mass="40890">MTNFILTATLILFSLSVQSQPNLSLKFDDIASGKVFLINKQNELIDTLLINSGNVTYDAIIPTPTLFYLIVDGYNTKRPLPLVLSDQLTEIEFKNFKEINENSVNEAYPNRPFFVLDPNNNAAFYEFLSNWKHFYNLIEKLSENDSPEQLEKRKNAYDSFLSQNKQIIKSNSDQYISAIIIDFLLRNNLLQIETLQEYYDELSLSVKGSYMGFKIGEKAGNAGRLQPGQPAPLFELTDSEGKNYNQQSLTGKNVLLHFWSSSCAPCIKEAPDLLKLSRDYANNLVVINISLDTDNERWITGIEKAGIGHMINVCDMQGLNSVIAKSYDVTFIPVYYLIDTNGNISLKGTLEQVTEKAKNGMP</sequence>
<keyword evidence="4" id="KW-0676">Redox-active center</keyword>
<evidence type="ECO:0000256" key="3">
    <source>
        <dbReference type="ARBA" id="ARBA00023157"/>
    </source>
</evidence>
<dbReference type="InterPro" id="IPR000866">
    <property type="entry name" value="AhpC/TSA"/>
</dbReference>
<dbReference type="GO" id="GO:0030313">
    <property type="term" value="C:cell envelope"/>
    <property type="evidence" value="ECO:0007669"/>
    <property type="project" value="UniProtKB-SubCell"/>
</dbReference>
<dbReference type="SUPFAM" id="SSF52833">
    <property type="entry name" value="Thioredoxin-like"/>
    <property type="match status" value="1"/>
</dbReference>
<dbReference type="InterPro" id="IPR036249">
    <property type="entry name" value="Thioredoxin-like_sf"/>
</dbReference>
<evidence type="ECO:0000256" key="5">
    <source>
        <dbReference type="SAM" id="SignalP"/>
    </source>
</evidence>
<evidence type="ECO:0000313" key="8">
    <source>
        <dbReference type="Proteomes" id="UP000659388"/>
    </source>
</evidence>